<organism evidence="1 2">
    <name type="scientific">Candidatus Lactobacillus pullistercoris</name>
    <dbReference type="NCBI Taxonomy" id="2838636"/>
    <lineage>
        <taxon>Bacteria</taxon>
        <taxon>Bacillati</taxon>
        <taxon>Bacillota</taxon>
        <taxon>Bacilli</taxon>
        <taxon>Lactobacillales</taxon>
        <taxon>Lactobacillaceae</taxon>
        <taxon>Lactobacillus</taxon>
    </lineage>
</organism>
<reference evidence="1" key="1">
    <citation type="journal article" date="2021" name="PeerJ">
        <title>Extensive microbial diversity within the chicken gut microbiome revealed by metagenomics and culture.</title>
        <authorList>
            <person name="Gilroy R."/>
            <person name="Ravi A."/>
            <person name="Getino M."/>
            <person name="Pursley I."/>
            <person name="Horton D.L."/>
            <person name="Alikhan N.F."/>
            <person name="Baker D."/>
            <person name="Gharbi K."/>
            <person name="Hall N."/>
            <person name="Watson M."/>
            <person name="Adriaenssens E.M."/>
            <person name="Foster-Nyarko E."/>
            <person name="Jarju S."/>
            <person name="Secka A."/>
            <person name="Antonio M."/>
            <person name="Oren A."/>
            <person name="Chaudhuri R.R."/>
            <person name="La Ragione R."/>
            <person name="Hildebrand F."/>
            <person name="Pallen M.J."/>
        </authorList>
    </citation>
    <scope>NUCLEOTIDE SEQUENCE</scope>
    <source>
        <strain evidence="1">F6-686</strain>
    </source>
</reference>
<proteinExistence type="predicted"/>
<dbReference type="EMBL" id="JAHLFT010000031">
    <property type="protein sequence ID" value="MBU3828029.1"/>
    <property type="molecule type" value="Genomic_DNA"/>
</dbReference>
<comment type="caution">
    <text evidence="1">The sequence shown here is derived from an EMBL/GenBank/DDBJ whole genome shotgun (WGS) entry which is preliminary data.</text>
</comment>
<dbReference type="InterPro" id="IPR010985">
    <property type="entry name" value="Ribbon_hlx_hlx"/>
</dbReference>
<dbReference type="Proteomes" id="UP000823844">
    <property type="component" value="Unassembled WGS sequence"/>
</dbReference>
<dbReference type="AlphaFoldDB" id="A0A9E2KRB9"/>
<name>A0A9E2KRB9_9LACO</name>
<dbReference type="Pfam" id="PF05534">
    <property type="entry name" value="HicB"/>
    <property type="match status" value="1"/>
</dbReference>
<reference evidence="1" key="2">
    <citation type="submission" date="2021-04" db="EMBL/GenBank/DDBJ databases">
        <authorList>
            <person name="Gilroy R."/>
        </authorList>
    </citation>
    <scope>NUCLEOTIDE SEQUENCE</scope>
    <source>
        <strain evidence="1">F6-686</strain>
    </source>
</reference>
<dbReference type="Gene3D" id="1.10.1220.10">
    <property type="entry name" value="Met repressor-like"/>
    <property type="match status" value="1"/>
</dbReference>
<evidence type="ECO:0000313" key="2">
    <source>
        <dbReference type="Proteomes" id="UP000823844"/>
    </source>
</evidence>
<gene>
    <name evidence="1" type="ORF">H9806_02580</name>
</gene>
<evidence type="ECO:0000313" key="1">
    <source>
        <dbReference type="EMBL" id="MBU3828029.1"/>
    </source>
</evidence>
<accession>A0A9E2KRB9</accession>
<dbReference type="GO" id="GO:0006355">
    <property type="term" value="P:regulation of DNA-templated transcription"/>
    <property type="evidence" value="ECO:0007669"/>
    <property type="project" value="InterPro"/>
</dbReference>
<dbReference type="SUPFAM" id="SSF143100">
    <property type="entry name" value="TTHA1013/TTHA0281-like"/>
    <property type="match status" value="1"/>
</dbReference>
<dbReference type="InterPro" id="IPR013321">
    <property type="entry name" value="Arc_rbn_hlx_hlx"/>
</dbReference>
<dbReference type="InterPro" id="IPR035069">
    <property type="entry name" value="TTHA1013/TTHA0281-like"/>
</dbReference>
<dbReference type="SUPFAM" id="SSF47598">
    <property type="entry name" value="Ribbon-helix-helix"/>
    <property type="match status" value="1"/>
</dbReference>
<sequence length="113" mass="13285">MNKQFLKYKGYRGSVEYSLEDNILFGKIIGIKGLISYDGKTIEELKKHFKRALDDYLDLCKQKGIKPEKEYKGNFNVRISPKLHQKLEIYSENQHQSLNKSVEQAIDKFLTRN</sequence>
<dbReference type="InterPro" id="IPR008651">
    <property type="entry name" value="Uncharacterised_HicB"/>
</dbReference>
<protein>
    <submittedName>
        <fullName evidence="1">Type II toxin-antitoxin system HicB family antitoxin</fullName>
    </submittedName>
</protein>